<dbReference type="AlphaFoldDB" id="A0AAV8A4Z8"/>
<dbReference type="PANTHER" id="PTHR46282">
    <property type="entry name" value="LEUCINE-RICH MELANOCYTE DIFFERENTIATION-ASSOCIATED PROTEIN"/>
    <property type="match status" value="1"/>
</dbReference>
<organism evidence="2 3">
    <name type="scientific">Anaeramoeba flamelloides</name>
    <dbReference type="NCBI Taxonomy" id="1746091"/>
    <lineage>
        <taxon>Eukaryota</taxon>
        <taxon>Metamonada</taxon>
        <taxon>Anaeramoebidae</taxon>
        <taxon>Anaeramoeba</taxon>
    </lineage>
</organism>
<evidence type="ECO:0000256" key="1">
    <source>
        <dbReference type="SAM" id="MobiDB-lite"/>
    </source>
</evidence>
<comment type="caution">
    <text evidence="2">The sequence shown here is derived from an EMBL/GenBank/DDBJ whole genome shotgun (WGS) entry which is preliminary data.</text>
</comment>
<dbReference type="EMBL" id="JANTQA010000015">
    <property type="protein sequence ID" value="KAJ3448828.1"/>
    <property type="molecule type" value="Genomic_DNA"/>
</dbReference>
<gene>
    <name evidence="2" type="ORF">M0812_01313</name>
</gene>
<feature type="region of interest" description="Disordered" evidence="1">
    <location>
        <begin position="1"/>
        <end position="60"/>
    </location>
</feature>
<sequence>MTDIFRGKLESTESEISSNEENSEELNSSGSSLSGSGSESESETSSGSEEDSGSDSSEEKHIQFVDSKLSILGANLETIPQKVRNEYSTKAQQLDLSHNSLKDLDGLESFSKLKSLVVDNNMLTSPINLPKLDHLETLWVNKNQLKDLDQLLHSIKKSFPKLTYLSLFGNPCCPNFFIGKDHDDYKRYRLYVLYKLPKLNFLDSSPVQLKEKQEAKRVGKFMTVKKPKIVNPIVIPEDDQEIDVNIIIRNNSKKQSARFGYAKSLYVGKRSEGNRFIKDNQL</sequence>
<name>A0AAV8A4Z8_9EUKA</name>
<accession>A0AAV8A4Z8</accession>
<dbReference type="InterPro" id="IPR001611">
    <property type="entry name" value="Leu-rich_rpt"/>
</dbReference>
<protein>
    <submittedName>
        <fullName evidence="2">Leucine-rich melanocyte differentiation-associated protein</fullName>
    </submittedName>
</protein>
<dbReference type="InterPro" id="IPR032675">
    <property type="entry name" value="LRR_dom_sf"/>
</dbReference>
<dbReference type="Pfam" id="PF14580">
    <property type="entry name" value="LRR_9"/>
    <property type="match status" value="1"/>
</dbReference>
<evidence type="ECO:0000313" key="2">
    <source>
        <dbReference type="EMBL" id="KAJ3448828.1"/>
    </source>
</evidence>
<dbReference type="Proteomes" id="UP001146793">
    <property type="component" value="Unassembled WGS sequence"/>
</dbReference>
<dbReference type="PROSITE" id="PS51450">
    <property type="entry name" value="LRR"/>
    <property type="match status" value="2"/>
</dbReference>
<dbReference type="PANTHER" id="PTHR46282:SF2">
    <property type="entry name" value="LEUCINE-RICH MELANOCYTE DIFFERENTIATION-ASSOCIATED PROTEIN"/>
    <property type="match status" value="1"/>
</dbReference>
<dbReference type="FunFam" id="3.80.10.10:FF:000695">
    <property type="entry name" value="leucine-rich melanocyte differentiation-associated protein"/>
    <property type="match status" value="1"/>
</dbReference>
<feature type="compositionally biased region" description="Low complexity" evidence="1">
    <location>
        <begin position="14"/>
        <end position="47"/>
    </location>
</feature>
<dbReference type="Gene3D" id="3.80.10.10">
    <property type="entry name" value="Ribonuclease Inhibitor"/>
    <property type="match status" value="1"/>
</dbReference>
<evidence type="ECO:0000313" key="3">
    <source>
        <dbReference type="Proteomes" id="UP001146793"/>
    </source>
</evidence>
<feature type="compositionally biased region" description="Basic and acidic residues" evidence="1">
    <location>
        <begin position="1"/>
        <end position="11"/>
    </location>
</feature>
<proteinExistence type="predicted"/>
<dbReference type="SUPFAM" id="SSF52058">
    <property type="entry name" value="L domain-like"/>
    <property type="match status" value="1"/>
</dbReference>
<dbReference type="InterPro" id="IPR043313">
    <property type="entry name" value="LRMDA"/>
</dbReference>
<reference evidence="2" key="1">
    <citation type="submission" date="2022-08" db="EMBL/GenBank/DDBJ databases">
        <title>Novel sulphate-reducing endosymbionts in the free-living metamonad Anaeramoeba.</title>
        <authorList>
            <person name="Jerlstrom-Hultqvist J."/>
            <person name="Cepicka I."/>
            <person name="Gallot-Lavallee L."/>
            <person name="Salas-Leiva D."/>
            <person name="Curtis B.A."/>
            <person name="Zahonova K."/>
            <person name="Pipaliya S."/>
            <person name="Dacks J."/>
            <person name="Roger A.J."/>
        </authorList>
    </citation>
    <scope>NUCLEOTIDE SEQUENCE</scope>
    <source>
        <strain evidence="2">Busselton2</strain>
    </source>
</reference>